<dbReference type="InterPro" id="IPR005702">
    <property type="entry name" value="Wzc-like_C"/>
</dbReference>
<keyword evidence="10" id="KW-0812">Transmembrane</keyword>
<evidence type="ECO:0000313" key="12">
    <source>
        <dbReference type="EMBL" id="ABW26928.1"/>
    </source>
</evidence>
<evidence type="ECO:0000256" key="6">
    <source>
        <dbReference type="ARBA" id="ARBA00022840"/>
    </source>
</evidence>
<feature type="domain" description="AAA" evidence="11">
    <location>
        <begin position="565"/>
        <end position="708"/>
    </location>
</feature>
<evidence type="ECO:0000256" key="10">
    <source>
        <dbReference type="SAM" id="Phobius"/>
    </source>
</evidence>
<reference evidence="12 13" key="1">
    <citation type="journal article" date="2008" name="Proc. Natl. Acad. Sci. U.S.A.">
        <title>Niche adaptation and genome expansion in the chlorophyll d-producing cyanobacterium Acaryochloris marina.</title>
        <authorList>
            <person name="Swingley W.D."/>
            <person name="Chen M."/>
            <person name="Cheung P.C."/>
            <person name="Conrad A.L."/>
            <person name="Dejesa L.C."/>
            <person name="Hao J."/>
            <person name="Honchak B.M."/>
            <person name="Karbach L.E."/>
            <person name="Kurdoglu A."/>
            <person name="Lahiri S."/>
            <person name="Mastrian S.D."/>
            <person name="Miyashita H."/>
            <person name="Page L."/>
            <person name="Ramakrishna P."/>
            <person name="Satoh S."/>
            <person name="Sattley W.M."/>
            <person name="Shimada Y."/>
            <person name="Taylor H.L."/>
            <person name="Tomo T."/>
            <person name="Tsuchiya T."/>
            <person name="Wang Z.T."/>
            <person name="Raymond J."/>
            <person name="Mimuro M."/>
            <person name="Blankenship R.E."/>
            <person name="Touchman J.W."/>
        </authorList>
    </citation>
    <scope>NUCLEOTIDE SEQUENCE [LARGE SCALE GENOMIC DNA]</scope>
    <source>
        <strain evidence="13">MBIC 11017</strain>
    </source>
</reference>
<sequence>MTESSLYKPPNKLTHQQDALIAQTIDKDWGYGHLLSILVRRKFWFLGAFAGAIAGSIFLTLKTQPLYQSTMQLLVESNYQSKPNGLGPKTAENRFADPNVQVDLTTQLQVLAGSEVLSRAVERLQTEYPNITIEDLRSSLSFSPVYAPDSTGKGKVATKVLKATYISTQPEKTQEILETVLAVYQLYNLEQQKLRLSKGLAFIDKQLPEVRRSVLEAEAALKTFRSGTNVIDPATQAQTASAALDRIKTERQALDAQYRETYASYTSVQRQIQLAPEQARTSARLSESTRYQSLLNQIQQTELELAQKRQTLTEDHPVIFNLLNQRRDQLALLEQEVGRVLGGDAGQLPTSENQLNAGQFGDNDLSLVRQLSELQKNLQSLQARDRSLAQTEAKLTAELKQYPELLAQFNRLQPEVSTRRGTLQKLLEARQELGLEIARGGFDWQVVEAPQLGVQISPNARRNLMLGAVVGLFLGGLTAFVREAMDDKFHNSDDLGNQFPLPLLGAIPELSSADLRDSLILPVAETQSPTFTTPELFQWQPLRESLDLIYTNIQLLQTKNPYKTLMITSAGAGEGKSTLALGLAISAARLDQRVLVIDADLRNPSLHYMFNLNNHQGLSTLLNGNVTLAELQTTPQWVYMRWDESELDPGTLPPSDLSIDVLTAGPLSADPVKLLSLERMQDVLKAFENNYDLILIDSPPVLGVVDTIPIGLGCDGVVMVGRMKQVTRLELSKAISAHKRLNVIGLVANGVTPTHKNYAYLKA</sequence>
<name>B0CEG2_ACAM1</name>
<keyword evidence="10" id="KW-1133">Transmembrane helix</keyword>
<keyword evidence="13" id="KW-1185">Reference proteome</keyword>
<keyword evidence="3" id="KW-0808">Transferase</keyword>
<dbReference type="OrthoDB" id="580971at2"/>
<keyword evidence="10" id="KW-0472">Membrane</keyword>
<keyword evidence="4" id="KW-0547">Nucleotide-binding</keyword>
<protein>
    <recommendedName>
        <fullName evidence="2">non-specific protein-tyrosine kinase</fullName>
        <ecNumber evidence="2">2.7.10.2</ecNumber>
    </recommendedName>
</protein>
<dbReference type="Gene3D" id="3.40.50.300">
    <property type="entry name" value="P-loop containing nucleotide triphosphate hydrolases"/>
    <property type="match status" value="1"/>
</dbReference>
<comment type="catalytic activity">
    <reaction evidence="8">
        <text>L-tyrosyl-[protein] + ATP = O-phospho-L-tyrosyl-[protein] + ADP + H(+)</text>
        <dbReference type="Rhea" id="RHEA:10596"/>
        <dbReference type="Rhea" id="RHEA-COMP:10136"/>
        <dbReference type="Rhea" id="RHEA-COMP:20101"/>
        <dbReference type="ChEBI" id="CHEBI:15378"/>
        <dbReference type="ChEBI" id="CHEBI:30616"/>
        <dbReference type="ChEBI" id="CHEBI:46858"/>
        <dbReference type="ChEBI" id="CHEBI:61978"/>
        <dbReference type="ChEBI" id="CHEBI:456216"/>
        <dbReference type="EC" id="2.7.10.2"/>
    </reaction>
</comment>
<evidence type="ECO:0000256" key="2">
    <source>
        <dbReference type="ARBA" id="ARBA00011903"/>
    </source>
</evidence>
<evidence type="ECO:0000256" key="1">
    <source>
        <dbReference type="ARBA" id="ARBA00007316"/>
    </source>
</evidence>
<dbReference type="GO" id="GO:0005886">
    <property type="term" value="C:plasma membrane"/>
    <property type="evidence" value="ECO:0007669"/>
    <property type="project" value="TreeGrafter"/>
</dbReference>
<gene>
    <name evidence="12" type="ordered locus">AM1_1910</name>
</gene>
<dbReference type="Pfam" id="PF13614">
    <property type="entry name" value="AAA_31"/>
    <property type="match status" value="1"/>
</dbReference>
<feature type="transmembrane region" description="Helical" evidence="10">
    <location>
        <begin position="43"/>
        <end position="61"/>
    </location>
</feature>
<dbReference type="GO" id="GO:0004713">
    <property type="term" value="F:protein tyrosine kinase activity"/>
    <property type="evidence" value="ECO:0007669"/>
    <property type="project" value="TreeGrafter"/>
</dbReference>
<dbReference type="HOGENOM" id="CLU_009912_2_2_3"/>
<evidence type="ECO:0000259" key="11">
    <source>
        <dbReference type="Pfam" id="PF13614"/>
    </source>
</evidence>
<keyword evidence="9" id="KW-0175">Coiled coil</keyword>
<dbReference type="PANTHER" id="PTHR32309">
    <property type="entry name" value="TYROSINE-PROTEIN KINASE"/>
    <property type="match status" value="1"/>
</dbReference>
<keyword evidence="5" id="KW-0418">Kinase</keyword>
<dbReference type="EMBL" id="CP000828">
    <property type="protein sequence ID" value="ABW26928.1"/>
    <property type="molecule type" value="Genomic_DNA"/>
</dbReference>
<dbReference type="InterPro" id="IPR050445">
    <property type="entry name" value="Bact_polysacc_biosynth/exp"/>
</dbReference>
<evidence type="ECO:0000256" key="3">
    <source>
        <dbReference type="ARBA" id="ARBA00022679"/>
    </source>
</evidence>
<evidence type="ECO:0000256" key="9">
    <source>
        <dbReference type="SAM" id="Coils"/>
    </source>
</evidence>
<evidence type="ECO:0000313" key="13">
    <source>
        <dbReference type="Proteomes" id="UP000000268"/>
    </source>
</evidence>
<dbReference type="eggNOG" id="COG0489">
    <property type="taxonomic scope" value="Bacteria"/>
</dbReference>
<comment type="similarity">
    <text evidence="1">Belongs to the CpsD/CapB family.</text>
</comment>
<evidence type="ECO:0000256" key="5">
    <source>
        <dbReference type="ARBA" id="ARBA00022777"/>
    </source>
</evidence>
<dbReference type="InterPro" id="IPR027417">
    <property type="entry name" value="P-loop_NTPase"/>
</dbReference>
<organism evidence="12 13">
    <name type="scientific">Acaryochloris marina (strain MBIC 11017)</name>
    <dbReference type="NCBI Taxonomy" id="329726"/>
    <lineage>
        <taxon>Bacteria</taxon>
        <taxon>Bacillati</taxon>
        <taxon>Cyanobacteriota</taxon>
        <taxon>Cyanophyceae</taxon>
        <taxon>Acaryochloridales</taxon>
        <taxon>Acaryochloridaceae</taxon>
        <taxon>Acaryochloris</taxon>
    </lineage>
</organism>
<evidence type="ECO:0000256" key="4">
    <source>
        <dbReference type="ARBA" id="ARBA00022741"/>
    </source>
</evidence>
<dbReference type="CDD" id="cd05387">
    <property type="entry name" value="BY-kinase"/>
    <property type="match status" value="1"/>
</dbReference>
<dbReference type="InterPro" id="IPR025669">
    <property type="entry name" value="AAA_dom"/>
</dbReference>
<dbReference type="PANTHER" id="PTHR32309:SF13">
    <property type="entry name" value="FERRIC ENTEROBACTIN TRANSPORT PROTEIN FEPE"/>
    <property type="match status" value="1"/>
</dbReference>
<feature type="coiled-coil region" evidence="9">
    <location>
        <begin position="364"/>
        <end position="391"/>
    </location>
</feature>
<keyword evidence="7" id="KW-0829">Tyrosine-protein kinase</keyword>
<dbReference type="SUPFAM" id="SSF52540">
    <property type="entry name" value="P-loop containing nucleoside triphosphate hydrolases"/>
    <property type="match status" value="1"/>
</dbReference>
<proteinExistence type="inferred from homology"/>
<dbReference type="Proteomes" id="UP000000268">
    <property type="component" value="Chromosome"/>
</dbReference>
<dbReference type="KEGG" id="amr:AM1_1910"/>
<evidence type="ECO:0000256" key="8">
    <source>
        <dbReference type="ARBA" id="ARBA00051245"/>
    </source>
</evidence>
<dbReference type="eggNOG" id="COG3206">
    <property type="taxonomic scope" value="Bacteria"/>
</dbReference>
<accession>B0CEG2</accession>
<dbReference type="EC" id="2.7.10.2" evidence="2"/>
<dbReference type="AlphaFoldDB" id="B0CEG2"/>
<dbReference type="STRING" id="329726.AM1_1910"/>
<keyword evidence="6" id="KW-0067">ATP-binding</keyword>
<evidence type="ECO:0000256" key="7">
    <source>
        <dbReference type="ARBA" id="ARBA00023137"/>
    </source>
</evidence>
<dbReference type="RefSeq" id="WP_012162430.1">
    <property type="nucleotide sequence ID" value="NC_009925.1"/>
</dbReference>